<dbReference type="InterPro" id="IPR012337">
    <property type="entry name" value="RNaseH-like_sf"/>
</dbReference>
<dbReference type="PANTHER" id="PTHR28072:SF1">
    <property type="entry name" value="CRUCIFORM CUTTING ENDONUCLEASE 1, MITOCHONDRIAL-RELATED"/>
    <property type="match status" value="1"/>
</dbReference>
<sequence>MAPQYARRGLATTKAKAKRAPRKTVKKAAEKKLDAPAEDPRLPVLSLTALRDLAVLCGRNSSGTRAVLRADLEEAMDETPPTMTEAKKSPQRILSIDMGVRNLAYCLLEMPSSPKGGHSVPKLVAWERLSLIGGPEKDESEESAAKLPASTFSPPSMATVAARLIRDRLLPLSPTHILIERQRFRSGGAAAVLEWTVRVNSLEAMLHGIFAYRQLEETASNTVQTVQAVSPQRASRFLLQGGMGAGHAKELLPPRTGKTKEKNIKDAKEAFVAGLLRTPKSSKLVYDESTRGMVDAFLIRWEAKQSRGRVKSKDETTKTKSDTKPKSEVKPTVEALITLSKIDDLADCVAQGLIWIEWEGNKAILRAKGAEDLLATKQLTG</sequence>
<dbReference type="CDD" id="cd16963">
    <property type="entry name" value="CCE1"/>
    <property type="match status" value="1"/>
</dbReference>
<evidence type="ECO:0000259" key="2">
    <source>
        <dbReference type="Pfam" id="PF09159"/>
    </source>
</evidence>
<dbReference type="Gene3D" id="3.30.420.10">
    <property type="entry name" value="Ribonuclease H-like superfamily/Ribonuclease H"/>
    <property type="match status" value="1"/>
</dbReference>
<dbReference type="EMBL" id="JAWCUI010000014">
    <property type="protein sequence ID" value="KAL1898864.1"/>
    <property type="molecule type" value="Genomic_DNA"/>
</dbReference>
<evidence type="ECO:0000313" key="3">
    <source>
        <dbReference type="EMBL" id="KAL1898864.1"/>
    </source>
</evidence>
<dbReference type="PANTHER" id="PTHR28072">
    <property type="entry name" value="CRUCIFORM CUTTING ENDONUCLEASE 1, MITOCHONDRIAL-RELATED"/>
    <property type="match status" value="1"/>
</dbReference>
<dbReference type="InterPro" id="IPR036397">
    <property type="entry name" value="RNaseH_sf"/>
</dbReference>
<dbReference type="SUPFAM" id="SSF53098">
    <property type="entry name" value="Ribonuclease H-like"/>
    <property type="match status" value="1"/>
</dbReference>
<dbReference type="Proteomes" id="UP001583186">
    <property type="component" value="Unassembled WGS sequence"/>
</dbReference>
<dbReference type="Pfam" id="PF09159">
    <property type="entry name" value="Ydc2-catalyt"/>
    <property type="match status" value="1"/>
</dbReference>
<dbReference type="InterPro" id="IPR015242">
    <property type="entry name" value="Ydc2_cat"/>
</dbReference>
<protein>
    <recommendedName>
        <fullName evidence="2">Mitochondrial resolvase Ydc2 catalytic domain-containing protein</fullName>
    </recommendedName>
</protein>
<feature type="compositionally biased region" description="Basic residues" evidence="1">
    <location>
        <begin position="15"/>
        <end position="26"/>
    </location>
</feature>
<feature type="region of interest" description="Disordered" evidence="1">
    <location>
        <begin position="1"/>
        <end position="37"/>
    </location>
</feature>
<organism evidence="3 4">
    <name type="scientific">Sporothrix stenoceras</name>
    <dbReference type="NCBI Taxonomy" id="5173"/>
    <lineage>
        <taxon>Eukaryota</taxon>
        <taxon>Fungi</taxon>
        <taxon>Dikarya</taxon>
        <taxon>Ascomycota</taxon>
        <taxon>Pezizomycotina</taxon>
        <taxon>Sordariomycetes</taxon>
        <taxon>Sordariomycetidae</taxon>
        <taxon>Ophiostomatales</taxon>
        <taxon>Ophiostomataceae</taxon>
        <taxon>Sporothrix</taxon>
    </lineage>
</organism>
<proteinExistence type="predicted"/>
<feature type="compositionally biased region" description="Basic and acidic residues" evidence="1">
    <location>
        <begin position="27"/>
        <end position="37"/>
    </location>
</feature>
<reference evidence="3 4" key="1">
    <citation type="journal article" date="2024" name="IMA Fungus">
        <title>IMA Genome - F19 : A genome assembly and annotation guide to empower mycologists, including annotated draft genome sequences of Ceratocystis pirilliformis, Diaporthe australafricana, Fusarium ophioides, Paecilomyces lecythidis, and Sporothrix stenoceras.</title>
        <authorList>
            <person name="Aylward J."/>
            <person name="Wilson A.M."/>
            <person name="Visagie C.M."/>
            <person name="Spraker J."/>
            <person name="Barnes I."/>
            <person name="Buitendag C."/>
            <person name="Ceriani C."/>
            <person name="Del Mar Angel L."/>
            <person name="du Plessis D."/>
            <person name="Fuchs T."/>
            <person name="Gasser K."/>
            <person name="Kramer D."/>
            <person name="Li W."/>
            <person name="Munsamy K."/>
            <person name="Piso A."/>
            <person name="Price J.L."/>
            <person name="Sonnekus B."/>
            <person name="Thomas C."/>
            <person name="van der Nest A."/>
            <person name="van Dijk A."/>
            <person name="van Heerden A."/>
            <person name="van Vuuren N."/>
            <person name="Yilmaz N."/>
            <person name="Duong T.A."/>
            <person name="van der Merwe N.A."/>
            <person name="Wingfield M.J."/>
            <person name="Wingfield B.D."/>
        </authorList>
    </citation>
    <scope>NUCLEOTIDE SEQUENCE [LARGE SCALE GENOMIC DNA]</scope>
    <source>
        <strain evidence="3 4">CMW 5346</strain>
    </source>
</reference>
<evidence type="ECO:0000313" key="4">
    <source>
        <dbReference type="Proteomes" id="UP001583186"/>
    </source>
</evidence>
<dbReference type="InterPro" id="IPR039197">
    <property type="entry name" value="Mrs1/Cce1"/>
</dbReference>
<evidence type="ECO:0000256" key="1">
    <source>
        <dbReference type="SAM" id="MobiDB-lite"/>
    </source>
</evidence>
<keyword evidence="4" id="KW-1185">Reference proteome</keyword>
<feature type="compositionally biased region" description="Low complexity" evidence="1">
    <location>
        <begin position="1"/>
        <end position="14"/>
    </location>
</feature>
<gene>
    <name evidence="3" type="ORF">Sste5346_003275</name>
</gene>
<comment type="caution">
    <text evidence="3">The sequence shown here is derived from an EMBL/GenBank/DDBJ whole genome shotgun (WGS) entry which is preliminary data.</text>
</comment>
<name>A0ABR3ZH61_9PEZI</name>
<accession>A0ABR3ZH61</accession>
<feature type="region of interest" description="Disordered" evidence="1">
    <location>
        <begin position="308"/>
        <end position="329"/>
    </location>
</feature>
<feature type="domain" description="Mitochondrial resolvase Ydc2 catalytic" evidence="2">
    <location>
        <begin position="93"/>
        <end position="362"/>
    </location>
</feature>